<name>A0A381TBB8_9ZZZZ</name>
<protein>
    <recommendedName>
        <fullName evidence="1">AB hydrolase-1 domain-containing protein</fullName>
    </recommendedName>
</protein>
<dbReference type="AlphaFoldDB" id="A0A381TBB8"/>
<dbReference type="GO" id="GO:0016020">
    <property type="term" value="C:membrane"/>
    <property type="evidence" value="ECO:0007669"/>
    <property type="project" value="TreeGrafter"/>
</dbReference>
<dbReference type="PRINTS" id="PR00111">
    <property type="entry name" value="ABHYDROLASE"/>
</dbReference>
<sequence length="243" mass="27945">MLLLHGLQDCGRSWEVFAQSMSTEYWVVALDSRGHGDSDHTPGHYTFRDYVSDVEATISKLGIENPVLIGHSAGGRYAFSYASQNHNRVKALVVVDIDPDKVNEPSASMFERYKNESDEWDTFEDLVDRIWSRQPQSSEEMVRFQAEVMTVSKADGGRVWKRDRNLIDEYERPDLWETWREVDCPTLIIRGRQSTLLTHETAVKMREELGNCRLAELEGGGHWFHQESPGSFESAVKWFLNSI</sequence>
<dbReference type="EMBL" id="UINC01004125">
    <property type="protein sequence ID" value="SVA11997.1"/>
    <property type="molecule type" value="Genomic_DNA"/>
</dbReference>
<dbReference type="InterPro" id="IPR050266">
    <property type="entry name" value="AB_hydrolase_sf"/>
</dbReference>
<dbReference type="InterPro" id="IPR000073">
    <property type="entry name" value="AB_hydrolase_1"/>
</dbReference>
<reference evidence="2" key="1">
    <citation type="submission" date="2018-05" db="EMBL/GenBank/DDBJ databases">
        <authorList>
            <person name="Lanie J.A."/>
            <person name="Ng W.-L."/>
            <person name="Kazmierczak K.M."/>
            <person name="Andrzejewski T.M."/>
            <person name="Davidsen T.M."/>
            <person name="Wayne K.J."/>
            <person name="Tettelin H."/>
            <person name="Glass J.I."/>
            <person name="Rusch D."/>
            <person name="Podicherti R."/>
            <person name="Tsui H.-C.T."/>
            <person name="Winkler M.E."/>
        </authorList>
    </citation>
    <scope>NUCLEOTIDE SEQUENCE</scope>
</reference>
<gene>
    <name evidence="2" type="ORF">METZ01_LOCUS64851</name>
</gene>
<dbReference type="InterPro" id="IPR029058">
    <property type="entry name" value="AB_hydrolase_fold"/>
</dbReference>
<evidence type="ECO:0000313" key="2">
    <source>
        <dbReference type="EMBL" id="SVA11997.1"/>
    </source>
</evidence>
<proteinExistence type="predicted"/>
<dbReference type="Pfam" id="PF00561">
    <property type="entry name" value="Abhydrolase_1"/>
    <property type="match status" value="1"/>
</dbReference>
<evidence type="ECO:0000259" key="1">
    <source>
        <dbReference type="Pfam" id="PF00561"/>
    </source>
</evidence>
<dbReference type="Gene3D" id="3.40.50.1820">
    <property type="entry name" value="alpha/beta hydrolase"/>
    <property type="match status" value="1"/>
</dbReference>
<dbReference type="PANTHER" id="PTHR43798:SF28">
    <property type="entry name" value="AB HYDROLASE-1 DOMAIN-CONTAINING PROTEIN"/>
    <property type="match status" value="1"/>
</dbReference>
<feature type="domain" description="AB hydrolase-1" evidence="1">
    <location>
        <begin position="1"/>
        <end position="227"/>
    </location>
</feature>
<organism evidence="2">
    <name type="scientific">marine metagenome</name>
    <dbReference type="NCBI Taxonomy" id="408172"/>
    <lineage>
        <taxon>unclassified sequences</taxon>
        <taxon>metagenomes</taxon>
        <taxon>ecological metagenomes</taxon>
    </lineage>
</organism>
<dbReference type="PANTHER" id="PTHR43798">
    <property type="entry name" value="MONOACYLGLYCEROL LIPASE"/>
    <property type="match status" value="1"/>
</dbReference>
<accession>A0A381TBB8</accession>
<dbReference type="SUPFAM" id="SSF53474">
    <property type="entry name" value="alpha/beta-Hydrolases"/>
    <property type="match status" value="1"/>
</dbReference>